<protein>
    <submittedName>
        <fullName evidence="4">Glycosyltransferase family 4 protein</fullName>
        <ecNumber evidence="4">2.4.-.-</ecNumber>
    </submittedName>
</protein>
<reference evidence="4 5" key="1">
    <citation type="submission" date="2024-09" db="EMBL/GenBank/DDBJ databases">
        <authorList>
            <person name="Sun Q."/>
            <person name="Mori K."/>
        </authorList>
    </citation>
    <scope>NUCLEOTIDE SEQUENCE [LARGE SCALE GENOMIC DNA]</scope>
    <source>
        <strain evidence="4 5">TBRC 3947</strain>
    </source>
</reference>
<keyword evidence="2 4" id="KW-0808">Transferase</keyword>
<dbReference type="PANTHER" id="PTHR12526">
    <property type="entry name" value="GLYCOSYLTRANSFERASE"/>
    <property type="match status" value="1"/>
</dbReference>
<dbReference type="SUPFAM" id="SSF53756">
    <property type="entry name" value="UDP-Glycosyltransferase/glycogen phosphorylase"/>
    <property type="match status" value="1"/>
</dbReference>
<organism evidence="4 5">
    <name type="scientific">Phytohabitans kaempferiae</name>
    <dbReference type="NCBI Taxonomy" id="1620943"/>
    <lineage>
        <taxon>Bacteria</taxon>
        <taxon>Bacillati</taxon>
        <taxon>Actinomycetota</taxon>
        <taxon>Actinomycetes</taxon>
        <taxon>Micromonosporales</taxon>
        <taxon>Micromonosporaceae</taxon>
    </lineage>
</organism>
<dbReference type="PANTHER" id="PTHR12526:SF636">
    <property type="entry name" value="BLL3647 PROTEIN"/>
    <property type="match status" value="1"/>
</dbReference>
<accession>A0ABV6LZT3</accession>
<dbReference type="InterPro" id="IPR028098">
    <property type="entry name" value="Glyco_trans_4-like_N"/>
</dbReference>
<dbReference type="EC" id="2.4.-.-" evidence="4"/>
<keyword evidence="5" id="KW-1185">Reference proteome</keyword>
<proteinExistence type="predicted"/>
<dbReference type="GO" id="GO:0016757">
    <property type="term" value="F:glycosyltransferase activity"/>
    <property type="evidence" value="ECO:0007669"/>
    <property type="project" value="UniProtKB-KW"/>
</dbReference>
<evidence type="ECO:0000256" key="1">
    <source>
        <dbReference type="ARBA" id="ARBA00022676"/>
    </source>
</evidence>
<dbReference type="Gene3D" id="3.40.50.2000">
    <property type="entry name" value="Glycogen Phosphorylase B"/>
    <property type="match status" value="3"/>
</dbReference>
<sequence>MRILAVTNLWPTPGSFRGVFVAEQVEGLRKLGHDVDVEVVAQSRGAKDYLLAAPRVRRRARSARYDLVHVHYGLTSLASRLVGRVPRVLSLYGSDVNEPWQARITRLTAGRPAVRVYPSKRLVEAAGDRSGVVVPNGIDFDLFTPLRPDERAAAREGFGFKPDDLVVLFGAAPENAVKRYDIFTAVLAGLRERGLPVRELILPGPGQARADVVPKFAAADLLLVTSRQGTESGPLIVKEAAAMELPVVSVDVGDVREVLADVTPSAVVPFPPADAELVSALVEASAGVLAAGARSDGRSRIARYDQDAVVRRLESVYASVLG</sequence>
<name>A0ABV6LZT3_9ACTN</name>
<keyword evidence="1 4" id="KW-0328">Glycosyltransferase</keyword>
<dbReference type="RefSeq" id="WP_377248361.1">
    <property type="nucleotide sequence ID" value="NZ_JBHLUH010000010.1"/>
</dbReference>
<dbReference type="Pfam" id="PF13439">
    <property type="entry name" value="Glyco_transf_4"/>
    <property type="match status" value="1"/>
</dbReference>
<dbReference type="EMBL" id="JBHLUH010000010">
    <property type="protein sequence ID" value="MFC0527774.1"/>
    <property type="molecule type" value="Genomic_DNA"/>
</dbReference>
<dbReference type="Pfam" id="PF13692">
    <property type="entry name" value="Glyco_trans_1_4"/>
    <property type="match status" value="1"/>
</dbReference>
<evidence type="ECO:0000313" key="5">
    <source>
        <dbReference type="Proteomes" id="UP001589867"/>
    </source>
</evidence>
<evidence type="ECO:0000256" key="2">
    <source>
        <dbReference type="ARBA" id="ARBA00022679"/>
    </source>
</evidence>
<dbReference type="CDD" id="cd03801">
    <property type="entry name" value="GT4_PimA-like"/>
    <property type="match status" value="1"/>
</dbReference>
<dbReference type="Proteomes" id="UP001589867">
    <property type="component" value="Unassembled WGS sequence"/>
</dbReference>
<evidence type="ECO:0000313" key="4">
    <source>
        <dbReference type="EMBL" id="MFC0527774.1"/>
    </source>
</evidence>
<evidence type="ECO:0000259" key="3">
    <source>
        <dbReference type="Pfam" id="PF13439"/>
    </source>
</evidence>
<comment type="caution">
    <text evidence="4">The sequence shown here is derived from an EMBL/GenBank/DDBJ whole genome shotgun (WGS) entry which is preliminary data.</text>
</comment>
<feature type="domain" description="Glycosyltransferase subfamily 4-like N-terminal" evidence="3">
    <location>
        <begin position="31"/>
        <end position="141"/>
    </location>
</feature>
<gene>
    <name evidence="4" type="ORF">ACFFIA_08885</name>
</gene>